<organism evidence="1 2">
    <name type="scientific">Silicimonas algicola</name>
    <dbReference type="NCBI Taxonomy" id="1826607"/>
    <lineage>
        <taxon>Bacteria</taxon>
        <taxon>Pseudomonadati</taxon>
        <taxon>Pseudomonadota</taxon>
        <taxon>Alphaproteobacteria</taxon>
        <taxon>Rhodobacterales</taxon>
        <taxon>Paracoccaceae</taxon>
    </lineage>
</organism>
<dbReference type="AlphaFoldDB" id="A0A316GBX5"/>
<dbReference type="KEGG" id="salo:EF888_12365"/>
<gene>
    <name evidence="1" type="ORF">C8D95_102362</name>
</gene>
<proteinExistence type="predicted"/>
<name>A0A316GBX5_9RHOB</name>
<accession>A0A316GBX5</accession>
<sequence>MNRFRHDLAALGIDAICARFPFATVDDVAAAVADPDLLARYLARTHDLTLAEAGEMLDWLHVADTSHREAA</sequence>
<dbReference type="Proteomes" id="UP000245390">
    <property type="component" value="Unassembled WGS sequence"/>
</dbReference>
<keyword evidence="2" id="KW-1185">Reference proteome</keyword>
<dbReference type="RefSeq" id="WP_109758299.1">
    <property type="nucleotide sequence ID" value="NZ_CP034588.1"/>
</dbReference>
<evidence type="ECO:0000313" key="1">
    <source>
        <dbReference type="EMBL" id="PWK57715.1"/>
    </source>
</evidence>
<reference evidence="1 2" key="1">
    <citation type="submission" date="2018-05" db="EMBL/GenBank/DDBJ databases">
        <title>Genomic Encyclopedia of Type Strains, Phase IV (KMG-IV): sequencing the most valuable type-strain genomes for metagenomic binning, comparative biology and taxonomic classification.</title>
        <authorList>
            <person name="Goeker M."/>
        </authorList>
    </citation>
    <scope>NUCLEOTIDE SEQUENCE [LARGE SCALE GENOMIC DNA]</scope>
    <source>
        <strain evidence="1 2">DSM 103371</strain>
    </source>
</reference>
<dbReference type="EMBL" id="QGGV01000002">
    <property type="protein sequence ID" value="PWK57715.1"/>
    <property type="molecule type" value="Genomic_DNA"/>
</dbReference>
<comment type="caution">
    <text evidence="1">The sequence shown here is derived from an EMBL/GenBank/DDBJ whole genome shotgun (WGS) entry which is preliminary data.</text>
</comment>
<evidence type="ECO:0000313" key="2">
    <source>
        <dbReference type="Proteomes" id="UP000245390"/>
    </source>
</evidence>
<protein>
    <submittedName>
        <fullName evidence="1">Uncharacterized protein</fullName>
    </submittedName>
</protein>